<protein>
    <submittedName>
        <fullName evidence="2">Glyoxalase/bleomycin resistance/extradiol dioxygenase family protein</fullName>
    </submittedName>
</protein>
<dbReference type="InterPro" id="IPR004360">
    <property type="entry name" value="Glyas_Fos-R_dOase_dom"/>
</dbReference>
<dbReference type="EMBL" id="CP051428">
    <property type="protein sequence ID" value="QJC54174.1"/>
    <property type="molecule type" value="Genomic_DNA"/>
</dbReference>
<dbReference type="InterPro" id="IPR029068">
    <property type="entry name" value="Glyas_Bleomycin-R_OHBP_Dase"/>
</dbReference>
<keyword evidence="2" id="KW-0223">Dioxygenase</keyword>
<dbReference type="AlphaFoldDB" id="A0A6H2H399"/>
<dbReference type="PANTHER" id="PTHR36503">
    <property type="entry name" value="BLR2520 PROTEIN"/>
    <property type="match status" value="1"/>
</dbReference>
<organism evidence="2 3">
    <name type="scientific">Paenibacillus albicereus</name>
    <dbReference type="NCBI Taxonomy" id="2726185"/>
    <lineage>
        <taxon>Bacteria</taxon>
        <taxon>Bacillati</taxon>
        <taxon>Bacillota</taxon>
        <taxon>Bacilli</taxon>
        <taxon>Bacillales</taxon>
        <taxon>Paenibacillaceae</taxon>
        <taxon>Paenibacillus</taxon>
    </lineage>
</organism>
<reference evidence="2 3" key="1">
    <citation type="submission" date="2020-04" db="EMBL/GenBank/DDBJ databases">
        <title>Novel Paenibacillus strain UniB2 isolated from commercial digestive syrup.</title>
        <authorList>
            <person name="Thorat V."/>
            <person name="Kirdat K."/>
            <person name="Tiwarekar B."/>
            <person name="Yadav A."/>
        </authorList>
    </citation>
    <scope>NUCLEOTIDE SEQUENCE [LARGE SCALE GENOMIC DNA]</scope>
    <source>
        <strain evidence="2 3">UniB2</strain>
    </source>
</reference>
<feature type="domain" description="VOC" evidence="1">
    <location>
        <begin position="1"/>
        <end position="123"/>
    </location>
</feature>
<accession>A0A6H2H399</accession>
<dbReference type="Gene3D" id="3.10.180.10">
    <property type="entry name" value="2,3-Dihydroxybiphenyl 1,2-Dioxygenase, domain 1"/>
    <property type="match status" value="1"/>
</dbReference>
<gene>
    <name evidence="2" type="ORF">HGI30_03610</name>
</gene>
<proteinExistence type="predicted"/>
<dbReference type="Proteomes" id="UP000502136">
    <property type="component" value="Chromosome"/>
</dbReference>
<keyword evidence="2" id="KW-0560">Oxidoreductase</keyword>
<dbReference type="GO" id="GO:0051213">
    <property type="term" value="F:dioxygenase activity"/>
    <property type="evidence" value="ECO:0007669"/>
    <property type="project" value="UniProtKB-KW"/>
</dbReference>
<dbReference type="Pfam" id="PF00903">
    <property type="entry name" value="Glyoxalase"/>
    <property type="match status" value="1"/>
</dbReference>
<sequence length="138" mass="15555">MTFINLPVQDMERSKAFYRSLGLEFNEQMTNDEGACVVLNENTFLMLLIHPFYKKFIRKDIADARTSELILALSTDSREQVDELMDKALAAGATESADPQDMGFMRSRSFEDPDGHLFEVMFYDPAAAGAAESQEQQA</sequence>
<name>A0A6H2H399_9BACL</name>
<evidence type="ECO:0000313" key="3">
    <source>
        <dbReference type="Proteomes" id="UP000502136"/>
    </source>
</evidence>
<dbReference type="KEGG" id="palr:HGI30_03610"/>
<dbReference type="InterPro" id="IPR037523">
    <property type="entry name" value="VOC_core"/>
</dbReference>
<evidence type="ECO:0000313" key="2">
    <source>
        <dbReference type="EMBL" id="QJC54174.1"/>
    </source>
</evidence>
<dbReference type="PANTHER" id="PTHR36503:SF2">
    <property type="entry name" value="BLR2408 PROTEIN"/>
    <property type="match status" value="1"/>
</dbReference>
<evidence type="ECO:0000259" key="1">
    <source>
        <dbReference type="PROSITE" id="PS51819"/>
    </source>
</evidence>
<dbReference type="SUPFAM" id="SSF54593">
    <property type="entry name" value="Glyoxalase/Bleomycin resistance protein/Dihydroxybiphenyl dioxygenase"/>
    <property type="match status" value="1"/>
</dbReference>
<keyword evidence="3" id="KW-1185">Reference proteome</keyword>
<dbReference type="PROSITE" id="PS51819">
    <property type="entry name" value="VOC"/>
    <property type="match status" value="1"/>
</dbReference>